<dbReference type="AlphaFoldDB" id="A0A927B3Y4"/>
<dbReference type="SUPFAM" id="SSF52096">
    <property type="entry name" value="ClpP/crotonase"/>
    <property type="match status" value="1"/>
</dbReference>
<dbReference type="Proteomes" id="UP000653797">
    <property type="component" value="Unassembled WGS sequence"/>
</dbReference>
<keyword evidence="3" id="KW-1185">Reference proteome</keyword>
<name>A0A927B3Y4_9BACT</name>
<feature type="domain" description="Tail specific protease" evidence="1">
    <location>
        <begin position="45"/>
        <end position="256"/>
    </location>
</feature>
<evidence type="ECO:0000259" key="1">
    <source>
        <dbReference type="Pfam" id="PF03572"/>
    </source>
</evidence>
<proteinExistence type="predicted"/>
<dbReference type="InterPro" id="IPR029045">
    <property type="entry name" value="ClpP/crotonase-like_dom_sf"/>
</dbReference>
<organism evidence="2 3">
    <name type="scientific">Spirosoma validum</name>
    <dbReference type="NCBI Taxonomy" id="2771355"/>
    <lineage>
        <taxon>Bacteria</taxon>
        <taxon>Pseudomonadati</taxon>
        <taxon>Bacteroidota</taxon>
        <taxon>Cytophagia</taxon>
        <taxon>Cytophagales</taxon>
        <taxon>Cytophagaceae</taxon>
        <taxon>Spirosoma</taxon>
    </lineage>
</organism>
<dbReference type="PANTHER" id="PTHR32060">
    <property type="entry name" value="TAIL-SPECIFIC PROTEASE"/>
    <property type="match status" value="1"/>
</dbReference>
<comment type="caution">
    <text evidence="2">The sequence shown here is derived from an EMBL/GenBank/DDBJ whole genome shotgun (WGS) entry which is preliminary data.</text>
</comment>
<sequence length="279" mass="31722">MKSYTDFFKDSHVFVIWQKYGSRTTADALKDRTDLVEVKPLNADYVYVKLAVFNQREVDKLDSLLRANASLIAKTPNLIFDVRGNGGGNASTSEEMVKLIYTNPIIYPAWDYRSSPERIRATEKELKAYQKDTITNAFFYQRAKQLLRQMQAKPGELVREGDDLTRTSDADPAANPKRVALLTNKGCGSSTEYFVFEGKQSKKVTLFGTNTYGVMDYGSDQNFDLCDGTFNLATPWGRNGWVRQYRIDNVGFAPDVPIPSTEKDWVGFVQNYYQKLEAK</sequence>
<accession>A0A927B3Y4</accession>
<dbReference type="Pfam" id="PF03572">
    <property type="entry name" value="Peptidase_S41"/>
    <property type="match status" value="1"/>
</dbReference>
<dbReference type="Gene3D" id="3.90.226.10">
    <property type="entry name" value="2-enoyl-CoA Hydratase, Chain A, domain 1"/>
    <property type="match status" value="1"/>
</dbReference>
<reference evidence="2" key="1">
    <citation type="submission" date="2020-09" db="EMBL/GenBank/DDBJ databases">
        <authorList>
            <person name="Kim M.K."/>
        </authorList>
    </citation>
    <scope>NUCLEOTIDE SEQUENCE</scope>
    <source>
        <strain evidence="2">BT704</strain>
    </source>
</reference>
<dbReference type="PANTHER" id="PTHR32060:SF22">
    <property type="entry name" value="CARBOXYL-TERMINAL-PROCESSING PEPTIDASE 3, CHLOROPLASTIC"/>
    <property type="match status" value="1"/>
</dbReference>
<dbReference type="GO" id="GO:0008236">
    <property type="term" value="F:serine-type peptidase activity"/>
    <property type="evidence" value="ECO:0007669"/>
    <property type="project" value="InterPro"/>
</dbReference>
<dbReference type="EMBL" id="JACXAA010000007">
    <property type="protein sequence ID" value="MBD2754934.1"/>
    <property type="molecule type" value="Genomic_DNA"/>
</dbReference>
<evidence type="ECO:0000313" key="2">
    <source>
        <dbReference type="EMBL" id="MBD2754934.1"/>
    </source>
</evidence>
<dbReference type="GO" id="GO:0006508">
    <property type="term" value="P:proteolysis"/>
    <property type="evidence" value="ECO:0007669"/>
    <property type="project" value="InterPro"/>
</dbReference>
<gene>
    <name evidence="2" type="ORF">IC230_18675</name>
</gene>
<dbReference type="RefSeq" id="WP_191040565.1">
    <property type="nucleotide sequence ID" value="NZ_JACXAA010000007.1"/>
</dbReference>
<dbReference type="InterPro" id="IPR005151">
    <property type="entry name" value="Tail-specific_protease"/>
</dbReference>
<dbReference type="GO" id="GO:0004175">
    <property type="term" value="F:endopeptidase activity"/>
    <property type="evidence" value="ECO:0007669"/>
    <property type="project" value="TreeGrafter"/>
</dbReference>
<evidence type="ECO:0000313" key="3">
    <source>
        <dbReference type="Proteomes" id="UP000653797"/>
    </source>
</evidence>
<protein>
    <recommendedName>
        <fullName evidence="1">Tail specific protease domain-containing protein</fullName>
    </recommendedName>
</protein>